<dbReference type="CDD" id="cd05561">
    <property type="entry name" value="Peptidases_S8_4"/>
    <property type="match status" value="1"/>
</dbReference>
<reference evidence="7 8" key="1">
    <citation type="journal article" date="2012" name="J. Bacteriol.">
        <title>Genome Sequence of the Protease-Producing Bacterium Rheinheimera nanhaiensis E407-8T, Isolated from Deep-Sea Sediment of the South China Sea.</title>
        <authorList>
            <person name="Zhang X.-Y."/>
            <person name="Zhang Y.-J."/>
            <person name="Qin Q.-L."/>
            <person name="Xie B.-B."/>
            <person name="Chen X.-L."/>
            <person name="Zhou B.-C."/>
            <person name="Zhang Y.-Z."/>
        </authorList>
    </citation>
    <scope>NUCLEOTIDE SEQUENCE [LARGE SCALE GENOMIC DNA]</scope>
    <source>
        <strain evidence="7 8">E407-8</strain>
    </source>
</reference>
<dbReference type="OrthoDB" id="5405281at2"/>
<dbReference type="EMBL" id="BAFK01000018">
    <property type="protein sequence ID" value="GAB59898.1"/>
    <property type="molecule type" value="Genomic_DNA"/>
</dbReference>
<dbReference type="InterPro" id="IPR050131">
    <property type="entry name" value="Peptidase_S8_subtilisin-like"/>
</dbReference>
<evidence type="ECO:0000256" key="2">
    <source>
        <dbReference type="ARBA" id="ARBA00022670"/>
    </source>
</evidence>
<dbReference type="Proteomes" id="UP000004374">
    <property type="component" value="Unassembled WGS sequence"/>
</dbReference>
<dbReference type="PROSITE" id="PS51257">
    <property type="entry name" value="PROKAR_LIPOPROTEIN"/>
    <property type="match status" value="1"/>
</dbReference>
<name>I1E0S0_9GAMM</name>
<evidence type="ECO:0000313" key="7">
    <source>
        <dbReference type="EMBL" id="GAB59898.1"/>
    </source>
</evidence>
<dbReference type="GO" id="GO:0006508">
    <property type="term" value="P:proteolysis"/>
    <property type="evidence" value="ECO:0007669"/>
    <property type="project" value="UniProtKB-KW"/>
</dbReference>
<dbReference type="PRINTS" id="PR00723">
    <property type="entry name" value="SUBTILISIN"/>
</dbReference>
<dbReference type="GO" id="GO:0004252">
    <property type="term" value="F:serine-type endopeptidase activity"/>
    <property type="evidence" value="ECO:0007669"/>
    <property type="project" value="UniProtKB-UniRule"/>
</dbReference>
<comment type="caution">
    <text evidence="7">The sequence shown here is derived from an EMBL/GenBank/DDBJ whole genome shotgun (WGS) entry which is preliminary data.</text>
</comment>
<keyword evidence="8" id="KW-1185">Reference proteome</keyword>
<dbReference type="InterPro" id="IPR015500">
    <property type="entry name" value="Peptidase_S8_subtilisin-rel"/>
</dbReference>
<dbReference type="PANTHER" id="PTHR43806:SF11">
    <property type="entry name" value="CEREVISIN-RELATED"/>
    <property type="match status" value="1"/>
</dbReference>
<keyword evidence="2 5" id="KW-0645">Protease</keyword>
<feature type="active site" description="Charge relay system" evidence="5">
    <location>
        <position position="241"/>
    </location>
</feature>
<feature type="active site" description="Charge relay system" evidence="5">
    <location>
        <position position="396"/>
    </location>
</feature>
<dbReference type="InterPro" id="IPR023828">
    <property type="entry name" value="Peptidase_S8_Ser-AS"/>
</dbReference>
<dbReference type="Pfam" id="PF00082">
    <property type="entry name" value="Peptidase_S8"/>
    <property type="match status" value="1"/>
</dbReference>
<dbReference type="Gene3D" id="3.40.50.200">
    <property type="entry name" value="Peptidase S8/S53 domain"/>
    <property type="match status" value="1"/>
</dbReference>
<keyword evidence="4 5" id="KW-0720">Serine protease</keyword>
<feature type="active site" description="Charge relay system" evidence="5">
    <location>
        <position position="206"/>
    </location>
</feature>
<dbReference type="AlphaFoldDB" id="I1E0S0"/>
<dbReference type="STRING" id="562729.RNAN_2911"/>
<gene>
    <name evidence="7" type="ORF">RNAN_2911</name>
</gene>
<dbReference type="InterPro" id="IPR036852">
    <property type="entry name" value="Peptidase_S8/S53_dom_sf"/>
</dbReference>
<dbReference type="InterPro" id="IPR000209">
    <property type="entry name" value="Peptidase_S8/S53_dom"/>
</dbReference>
<organism evidence="7 8">
    <name type="scientific">Rheinheimera nanhaiensis E407-8</name>
    <dbReference type="NCBI Taxonomy" id="562729"/>
    <lineage>
        <taxon>Bacteria</taxon>
        <taxon>Pseudomonadati</taxon>
        <taxon>Pseudomonadota</taxon>
        <taxon>Gammaproteobacteria</taxon>
        <taxon>Chromatiales</taxon>
        <taxon>Chromatiaceae</taxon>
        <taxon>Rheinheimera</taxon>
    </lineage>
</organism>
<evidence type="ECO:0000313" key="8">
    <source>
        <dbReference type="Proteomes" id="UP000004374"/>
    </source>
</evidence>
<comment type="similarity">
    <text evidence="1 5">Belongs to the peptidase S8 family.</text>
</comment>
<dbReference type="PROSITE" id="PS00138">
    <property type="entry name" value="SUBTILASE_SER"/>
    <property type="match status" value="1"/>
</dbReference>
<dbReference type="RefSeq" id="WP_008222963.1">
    <property type="nucleotide sequence ID" value="NZ_BAFK01000018.1"/>
</dbReference>
<feature type="domain" description="Peptidase S8/S53" evidence="6">
    <location>
        <begin position="200"/>
        <end position="444"/>
    </location>
</feature>
<sequence length="454" mass="48213">MQLHRAYALALYGLAFSCAGQVAPLEPLPQAVPDLTRQIQQQTQRLKQPIPQALSPQQLADTLQQKANLPDPLSDLPLKLDVRTQSGQLAWREVEVEHGFRAVEREWLLLLSSAEWQQLRQRWPQLSGFVQSQTRLEALNQLLIRLKVPLQLDSSALLQQQFNAELAAIAGRNHLYQPQSTPAASVPSAAQNVTMCERPVVVGMVDTPIALSHPALMQDGTGLQIIQQDFVAGDIAKSYGHGTAVAGVFAARHGGQPALLPKLRLYSASAFYASNDYQPSATLAHIIQALNYLAAQRVGVINMSLTGPANPVLAAAIDGLARQQVVLVAAAGNAGPAAPALYPAAYAQVLAVTAVDSQAGLYRWANQGDYIDFAALGVKVPALTAGGDWAVQSGTSLAAPVVSAAVACLRAQTPGATLADIKQQLIKQARDLGGPGKDAQFGYGLLAAPLKTQL</sequence>
<protein>
    <submittedName>
        <fullName evidence="7">Peptidase S8/S53 subtilisin kexin sedolisin</fullName>
    </submittedName>
</protein>
<evidence type="ECO:0000256" key="5">
    <source>
        <dbReference type="PROSITE-ProRule" id="PRU01240"/>
    </source>
</evidence>
<evidence type="ECO:0000256" key="3">
    <source>
        <dbReference type="ARBA" id="ARBA00022801"/>
    </source>
</evidence>
<evidence type="ECO:0000256" key="4">
    <source>
        <dbReference type="ARBA" id="ARBA00022825"/>
    </source>
</evidence>
<dbReference type="PANTHER" id="PTHR43806">
    <property type="entry name" value="PEPTIDASE S8"/>
    <property type="match status" value="1"/>
</dbReference>
<keyword evidence="3 5" id="KW-0378">Hydrolase</keyword>
<evidence type="ECO:0000256" key="1">
    <source>
        <dbReference type="ARBA" id="ARBA00011073"/>
    </source>
</evidence>
<evidence type="ECO:0000259" key="6">
    <source>
        <dbReference type="Pfam" id="PF00082"/>
    </source>
</evidence>
<dbReference type="SUPFAM" id="SSF52743">
    <property type="entry name" value="Subtilisin-like"/>
    <property type="match status" value="1"/>
</dbReference>
<proteinExistence type="inferred from homology"/>
<dbReference type="PROSITE" id="PS51892">
    <property type="entry name" value="SUBTILASE"/>
    <property type="match status" value="1"/>
</dbReference>
<accession>I1E0S0</accession>